<evidence type="ECO:0000259" key="2">
    <source>
        <dbReference type="Pfam" id="PF00296"/>
    </source>
</evidence>
<dbReference type="EMBL" id="JBJVNI010000012">
    <property type="protein sequence ID" value="MFM9611500.1"/>
    <property type="molecule type" value="Genomic_DNA"/>
</dbReference>
<evidence type="ECO:0000256" key="1">
    <source>
        <dbReference type="ARBA" id="ARBA00023002"/>
    </source>
</evidence>
<evidence type="ECO:0000313" key="3">
    <source>
        <dbReference type="EMBL" id="MFM9611500.1"/>
    </source>
</evidence>
<protein>
    <submittedName>
        <fullName evidence="3">LLM class flavin-dependent oxidoreductase</fullName>
    </submittedName>
</protein>
<name>A0ABW9HTT3_9ACTN</name>
<dbReference type="Gene3D" id="3.20.20.30">
    <property type="entry name" value="Luciferase-like domain"/>
    <property type="match status" value="1"/>
</dbReference>
<feature type="domain" description="Luciferase-like" evidence="2">
    <location>
        <begin position="16"/>
        <end position="289"/>
    </location>
</feature>
<dbReference type="PANTHER" id="PTHR43244">
    <property type="match status" value="1"/>
</dbReference>
<evidence type="ECO:0000313" key="4">
    <source>
        <dbReference type="Proteomes" id="UP001631957"/>
    </source>
</evidence>
<sequence>MDYSILVPFLPRRTEQVLPFAALVEWTGAARLWQGQSLLMEPFQSFSAVAGAGFRVPTGLGVTLMPLRHPFEAAHKVKTLAMATGEEVVAGFGPGAKTFQQSLLGAPYRSQLGAVREYMTVVRGLLSGEPVDFDGEFYTCHAGMGPAMSAPVRLGLGVLRPGMARLAGEVADVAITWLTPAAYLDGVVRPALREGASLAGRAAPRITAMVPVALERPDRDVSEFVLASNSAHMQAPHYIDMLGKAGIDFAERDAKSAGRLMADSGAFVHGNIDQVVKQLDEYRDAGVDEIVLNLTGVCRLYGAGAAMDDMKKILAAVGADRRDSGE</sequence>
<dbReference type="RefSeq" id="WP_109364155.1">
    <property type="nucleotide sequence ID" value="NZ_JBJVNI010000012.1"/>
</dbReference>
<accession>A0ABW9HTT3</accession>
<gene>
    <name evidence="3" type="ORF">ACKI18_22645</name>
</gene>
<keyword evidence="4" id="KW-1185">Reference proteome</keyword>
<comment type="caution">
    <text evidence="3">The sequence shown here is derived from an EMBL/GenBank/DDBJ whole genome shotgun (WGS) entry which is preliminary data.</text>
</comment>
<dbReference type="PANTHER" id="PTHR43244:SF1">
    <property type="entry name" value="5,10-METHYLENETETRAHYDROMETHANOPTERIN REDUCTASE"/>
    <property type="match status" value="1"/>
</dbReference>
<dbReference type="SUPFAM" id="SSF51679">
    <property type="entry name" value="Bacterial luciferase-like"/>
    <property type="match status" value="1"/>
</dbReference>
<proteinExistence type="predicted"/>
<dbReference type="InterPro" id="IPR036661">
    <property type="entry name" value="Luciferase-like_sf"/>
</dbReference>
<reference evidence="3 4" key="1">
    <citation type="submission" date="2024-12" db="EMBL/GenBank/DDBJ databases">
        <title>Forecasting of Potato common scab and diversities of Pathogenic streptomyces spp. in china.</title>
        <authorList>
            <person name="Handique U."/>
            <person name="Wu J."/>
        </authorList>
    </citation>
    <scope>NUCLEOTIDE SEQUENCE [LARGE SCALE GENOMIC DNA]</scope>
    <source>
        <strain evidence="3 4">ZRIMU1530</strain>
    </source>
</reference>
<dbReference type="Proteomes" id="UP001631957">
    <property type="component" value="Unassembled WGS sequence"/>
</dbReference>
<dbReference type="InterPro" id="IPR011251">
    <property type="entry name" value="Luciferase-like_dom"/>
</dbReference>
<dbReference type="Pfam" id="PF00296">
    <property type="entry name" value="Bac_luciferase"/>
    <property type="match status" value="1"/>
</dbReference>
<dbReference type="InterPro" id="IPR050564">
    <property type="entry name" value="F420-G6PD/mer"/>
</dbReference>
<keyword evidence="1" id="KW-0560">Oxidoreductase</keyword>
<organism evidence="3 4">
    <name type="scientific">Streptomyces niveiscabiei</name>
    <dbReference type="NCBI Taxonomy" id="164115"/>
    <lineage>
        <taxon>Bacteria</taxon>
        <taxon>Bacillati</taxon>
        <taxon>Actinomycetota</taxon>
        <taxon>Actinomycetes</taxon>
        <taxon>Kitasatosporales</taxon>
        <taxon>Streptomycetaceae</taxon>
        <taxon>Streptomyces</taxon>
    </lineage>
</organism>